<gene>
    <name evidence="2" type="ORF">DUNSADRAFT_2741</name>
</gene>
<feature type="region of interest" description="Disordered" evidence="1">
    <location>
        <begin position="1"/>
        <end position="25"/>
    </location>
</feature>
<feature type="region of interest" description="Disordered" evidence="1">
    <location>
        <begin position="564"/>
        <end position="598"/>
    </location>
</feature>
<dbReference type="Proteomes" id="UP000815325">
    <property type="component" value="Unassembled WGS sequence"/>
</dbReference>
<dbReference type="PANTHER" id="PTHR44163">
    <property type="entry name" value="U3 SMALL NUCLEOLAR RNA-ASSOCIATED PROTEIN 4 HOMOLOG"/>
    <property type="match status" value="1"/>
</dbReference>
<sequence>MGTKRRPKNLNEDEPEPVPQGSLPLQPPVQHCIALHRSRHWAWSPSTVVAISACPAAPLAAIGYESGDLELWDLVHITCIQRIVGEGVEVTALAWACDSLDGSWRTFCAALDGSLAEVHWKAGKLESSTDSGAGAIWSLAAQPAAAVSPGFAHSLAASCDDGSVRIFHVEGGEAGAHYSRTLARLQGRALAVAWHPSGSALVAGGADGCIHVLDPSNGSEHLRITAGAATTRPVCVWRLAVLPNGTIVSGDSDGAVQFWDGRFGSLLHRFTQHRADILAVVSAPDGESIFASGVDPAVVQFRHTQGDVPNTLSSKTPAEQQGSTKASGSNGGGQWVYTHHKRPHSHDVRAMDVVRLGGGRAVLLSGGVDTQLIAYPVASFLEEHPARLTKCPQRPMCHLALGAMAGGSLVQPQQQQQQQQQQQLPLLLCAQHDLLDVWQVARTVASSGTLQQQRQQQQQQQQQQLNGHDGLGGSQGEGEDGQHGPLHIAGETVDLTSAPRHLARISGRPTFWSLEYSTEIAACLERLPGTPVGCSFSPDPASRQLMVYSPGGFCTLDTESPPDCAAAQRSRLGHQKRRRGPLAPHLHNRPTELSSLGGSEVAGGPCLDAAPGLRGKAVSHGGASSNNGRAILLRDPCAFLGHLSPSEAILLEKPWEDVASTFAPPLYTHRYGS</sequence>
<feature type="region of interest" description="Disordered" evidence="1">
    <location>
        <begin position="306"/>
        <end position="335"/>
    </location>
</feature>
<organism evidence="2 3">
    <name type="scientific">Dunaliella salina</name>
    <name type="common">Green alga</name>
    <name type="synonym">Protococcus salinus</name>
    <dbReference type="NCBI Taxonomy" id="3046"/>
    <lineage>
        <taxon>Eukaryota</taxon>
        <taxon>Viridiplantae</taxon>
        <taxon>Chlorophyta</taxon>
        <taxon>core chlorophytes</taxon>
        <taxon>Chlorophyceae</taxon>
        <taxon>CS clade</taxon>
        <taxon>Chlamydomonadales</taxon>
        <taxon>Dunaliellaceae</taxon>
        <taxon>Dunaliella</taxon>
    </lineage>
</organism>
<comment type="caution">
    <text evidence="2">The sequence shown here is derived from an EMBL/GenBank/DDBJ whole genome shotgun (WGS) entry which is preliminary data.</text>
</comment>
<feature type="region of interest" description="Disordered" evidence="1">
    <location>
        <begin position="451"/>
        <end position="487"/>
    </location>
</feature>
<evidence type="ECO:0000313" key="3">
    <source>
        <dbReference type="Proteomes" id="UP000815325"/>
    </source>
</evidence>
<feature type="compositionally biased region" description="Low complexity" evidence="1">
    <location>
        <begin position="451"/>
        <end position="468"/>
    </location>
</feature>
<feature type="compositionally biased region" description="Basic residues" evidence="1">
    <location>
        <begin position="571"/>
        <end position="580"/>
    </location>
</feature>
<name>A0ABQ7FW12_DUNSA</name>
<evidence type="ECO:0000256" key="1">
    <source>
        <dbReference type="SAM" id="MobiDB-lite"/>
    </source>
</evidence>
<protein>
    <submittedName>
        <fullName evidence="2">WD40-repeat-containing domain protein</fullName>
    </submittedName>
</protein>
<evidence type="ECO:0000313" key="2">
    <source>
        <dbReference type="EMBL" id="KAF5826564.1"/>
    </source>
</evidence>
<reference evidence="2" key="1">
    <citation type="submission" date="2017-08" db="EMBL/GenBank/DDBJ databases">
        <authorList>
            <person name="Polle J.E."/>
            <person name="Barry K."/>
            <person name="Cushman J."/>
            <person name="Schmutz J."/>
            <person name="Tran D."/>
            <person name="Hathwaick L.T."/>
            <person name="Yim W.C."/>
            <person name="Jenkins J."/>
            <person name="Mckie-Krisberg Z.M."/>
            <person name="Prochnik S."/>
            <person name="Lindquist E."/>
            <person name="Dockter R.B."/>
            <person name="Adam C."/>
            <person name="Molina H."/>
            <person name="Bunkerborg J."/>
            <person name="Jin E."/>
            <person name="Buchheim M."/>
            <person name="Magnuson J."/>
        </authorList>
    </citation>
    <scope>NUCLEOTIDE SEQUENCE</scope>
    <source>
        <strain evidence="2">CCAP 19/18</strain>
    </source>
</reference>
<dbReference type="EMBL" id="MU070838">
    <property type="protein sequence ID" value="KAF5826564.1"/>
    <property type="molecule type" value="Genomic_DNA"/>
</dbReference>
<dbReference type="InterPro" id="IPR036322">
    <property type="entry name" value="WD40_repeat_dom_sf"/>
</dbReference>
<dbReference type="SMART" id="SM00320">
    <property type="entry name" value="WD40"/>
    <property type="match status" value="6"/>
</dbReference>
<dbReference type="Gene3D" id="2.130.10.10">
    <property type="entry name" value="YVTN repeat-like/Quinoprotein amine dehydrogenase"/>
    <property type="match status" value="2"/>
</dbReference>
<dbReference type="InterPro" id="IPR046351">
    <property type="entry name" value="UTP4"/>
</dbReference>
<proteinExistence type="predicted"/>
<feature type="compositionally biased region" description="Polar residues" evidence="1">
    <location>
        <begin position="307"/>
        <end position="328"/>
    </location>
</feature>
<dbReference type="InterPro" id="IPR001680">
    <property type="entry name" value="WD40_rpt"/>
</dbReference>
<dbReference type="PANTHER" id="PTHR44163:SF1">
    <property type="entry name" value="U3 SMALL NUCLEOLAR RNA-ASSOCIATED PROTEIN 4 HOMOLOG"/>
    <property type="match status" value="1"/>
</dbReference>
<dbReference type="InterPro" id="IPR015943">
    <property type="entry name" value="WD40/YVTN_repeat-like_dom_sf"/>
</dbReference>
<keyword evidence="3" id="KW-1185">Reference proteome</keyword>
<accession>A0ABQ7FW12</accession>
<dbReference type="SUPFAM" id="SSF50978">
    <property type="entry name" value="WD40 repeat-like"/>
    <property type="match status" value="1"/>
</dbReference>
<dbReference type="Pfam" id="PF00400">
    <property type="entry name" value="WD40"/>
    <property type="match status" value="2"/>
</dbReference>